<evidence type="ECO:0000256" key="1">
    <source>
        <dbReference type="ARBA" id="ARBA00022527"/>
    </source>
</evidence>
<evidence type="ECO:0000313" key="4">
    <source>
        <dbReference type="Proteomes" id="UP000286746"/>
    </source>
</evidence>
<dbReference type="Gene3D" id="3.30.565.10">
    <property type="entry name" value="Histidine kinase-like ATPase, C-terminal domain"/>
    <property type="match status" value="1"/>
</dbReference>
<protein>
    <submittedName>
        <fullName evidence="3">ATP-binding protein</fullName>
    </submittedName>
</protein>
<comment type="caution">
    <text evidence="3">The sequence shown here is derived from an EMBL/GenBank/DDBJ whole genome shotgun (WGS) entry which is preliminary data.</text>
</comment>
<organism evidence="3 4">
    <name type="scientific">Streptomyces paromomycinus</name>
    <name type="common">Streptomyces rimosus subsp. paromomycinus</name>
    <dbReference type="NCBI Taxonomy" id="92743"/>
    <lineage>
        <taxon>Bacteria</taxon>
        <taxon>Bacillati</taxon>
        <taxon>Actinomycetota</taxon>
        <taxon>Actinomycetes</taxon>
        <taxon>Kitasatosporales</taxon>
        <taxon>Streptomycetaceae</taxon>
        <taxon>Streptomyces</taxon>
    </lineage>
</organism>
<dbReference type="InterPro" id="IPR050267">
    <property type="entry name" value="Anti-sigma-factor_SerPK"/>
</dbReference>
<dbReference type="InterPro" id="IPR003594">
    <property type="entry name" value="HATPase_dom"/>
</dbReference>
<dbReference type="CDD" id="cd16936">
    <property type="entry name" value="HATPase_RsbW-like"/>
    <property type="match status" value="1"/>
</dbReference>
<dbReference type="Pfam" id="PF13581">
    <property type="entry name" value="HATPase_c_2"/>
    <property type="match status" value="1"/>
</dbReference>
<feature type="domain" description="Histidine kinase/HSP90-like ATPase" evidence="2">
    <location>
        <begin position="39"/>
        <end position="161"/>
    </location>
</feature>
<dbReference type="GO" id="GO:0005524">
    <property type="term" value="F:ATP binding"/>
    <property type="evidence" value="ECO:0007669"/>
    <property type="project" value="UniProtKB-KW"/>
</dbReference>
<reference evidence="3 4" key="1">
    <citation type="submission" date="2018-11" db="EMBL/GenBank/DDBJ databases">
        <title>Whole genome sequence of Streptomyces paromomycinus NBRC 15454(T).</title>
        <authorList>
            <person name="Komaki H."/>
            <person name="Tamura T."/>
        </authorList>
    </citation>
    <scope>NUCLEOTIDE SEQUENCE [LARGE SCALE GENOMIC DNA]</scope>
    <source>
        <strain evidence="3 4">NBRC 15454</strain>
    </source>
</reference>
<dbReference type="AlphaFoldDB" id="A0A401VUC2"/>
<evidence type="ECO:0000259" key="2">
    <source>
        <dbReference type="Pfam" id="PF13581"/>
    </source>
</evidence>
<dbReference type="InterPro" id="IPR036890">
    <property type="entry name" value="HATPase_C_sf"/>
</dbReference>
<keyword evidence="3" id="KW-0547">Nucleotide-binding</keyword>
<accession>A0A401VUC2</accession>
<dbReference type="PANTHER" id="PTHR35526">
    <property type="entry name" value="ANTI-SIGMA-F FACTOR RSBW-RELATED"/>
    <property type="match status" value="1"/>
</dbReference>
<keyword evidence="4" id="KW-1185">Reference proteome</keyword>
<evidence type="ECO:0000313" key="3">
    <source>
        <dbReference type="EMBL" id="GCD40667.1"/>
    </source>
</evidence>
<keyword evidence="1" id="KW-0418">Kinase</keyword>
<dbReference type="Proteomes" id="UP000286746">
    <property type="component" value="Unassembled WGS sequence"/>
</dbReference>
<keyword evidence="1" id="KW-0808">Transferase</keyword>
<dbReference type="EMBL" id="BHZD01000001">
    <property type="protein sequence ID" value="GCD40667.1"/>
    <property type="molecule type" value="Genomic_DNA"/>
</dbReference>
<proteinExistence type="predicted"/>
<keyword evidence="1" id="KW-0723">Serine/threonine-protein kinase</keyword>
<name>A0A401VUC2_STREY</name>
<sequence length="169" mass="17770">MTTHPAPTVHDVRHAETGAEQPATSLDAFAVCALSGAYSAVAEARRFTAATLEGWGVCAPVVSDAVLVVSELTGNALRHAVPRHPDAESPRPELVCAAWLALAHQDAGVLCAVSDSSRAVPALAAPDPLAEEGRGLWIVDRLSESWGWTRPDRTGKTVWAQLPVPRPTG</sequence>
<dbReference type="GO" id="GO:0004674">
    <property type="term" value="F:protein serine/threonine kinase activity"/>
    <property type="evidence" value="ECO:0007669"/>
    <property type="project" value="UniProtKB-KW"/>
</dbReference>
<keyword evidence="3" id="KW-0067">ATP-binding</keyword>
<dbReference type="RefSeq" id="WP_246177120.1">
    <property type="nucleotide sequence ID" value="NZ_BHZD01000001.1"/>
</dbReference>
<dbReference type="SUPFAM" id="SSF55874">
    <property type="entry name" value="ATPase domain of HSP90 chaperone/DNA topoisomerase II/histidine kinase"/>
    <property type="match status" value="1"/>
</dbReference>
<gene>
    <name evidence="3" type="ORF">GKJPGBOP_00320</name>
</gene>
<dbReference type="PANTHER" id="PTHR35526:SF3">
    <property type="entry name" value="ANTI-SIGMA-F FACTOR RSBW"/>
    <property type="match status" value="1"/>
</dbReference>